<dbReference type="InterPro" id="IPR037069">
    <property type="entry name" value="AcylCoA_DH/ox_N_sf"/>
</dbReference>
<dbReference type="Gene3D" id="1.10.540.10">
    <property type="entry name" value="Acyl-CoA dehydrogenase/oxidase, N-terminal domain"/>
    <property type="match status" value="1"/>
</dbReference>
<dbReference type="EMBL" id="UINC01124356">
    <property type="protein sequence ID" value="SVD01447.1"/>
    <property type="molecule type" value="Genomic_DNA"/>
</dbReference>
<dbReference type="PANTHER" id="PTHR43292:SF3">
    <property type="entry name" value="ACYL-COA DEHYDROGENASE FADE29"/>
    <property type="match status" value="1"/>
</dbReference>
<sequence length="153" mass="17190">MNLDYTDSDQSFRHEVQNFIQDKLPADIKAKIDAKQKLTKDDYMAWHKILHSRGWVAPNWPVEFGGPGWTPLQCHIFDEEIGLAGVPRVLPFGVAMVGPVIMEFGTNAQKEYYLPRILSSEDVWCQGYSEPGSGSDLASLKTSAVRDGEEYVV</sequence>
<organism evidence="3">
    <name type="scientific">marine metagenome</name>
    <dbReference type="NCBI Taxonomy" id="408172"/>
    <lineage>
        <taxon>unclassified sequences</taxon>
        <taxon>metagenomes</taxon>
        <taxon>ecological metagenomes</taxon>
    </lineage>
</organism>
<dbReference type="SUPFAM" id="SSF56645">
    <property type="entry name" value="Acyl-CoA dehydrogenase NM domain-like"/>
    <property type="match status" value="1"/>
</dbReference>
<name>A0A382RWN4_9ZZZZ</name>
<accession>A0A382RWN4</accession>
<dbReference type="AlphaFoldDB" id="A0A382RWN4"/>
<reference evidence="3" key="1">
    <citation type="submission" date="2018-05" db="EMBL/GenBank/DDBJ databases">
        <authorList>
            <person name="Lanie J.A."/>
            <person name="Ng W.-L."/>
            <person name="Kazmierczak K.M."/>
            <person name="Andrzejewski T.M."/>
            <person name="Davidsen T.M."/>
            <person name="Wayne K.J."/>
            <person name="Tettelin H."/>
            <person name="Glass J.I."/>
            <person name="Rusch D."/>
            <person name="Podicherti R."/>
            <person name="Tsui H.-C.T."/>
            <person name="Winkler M.E."/>
        </authorList>
    </citation>
    <scope>NUCLEOTIDE SEQUENCE</scope>
</reference>
<dbReference type="InterPro" id="IPR013786">
    <property type="entry name" value="AcylCoA_DH/ox_N"/>
</dbReference>
<dbReference type="Pfam" id="PF02771">
    <property type="entry name" value="Acyl-CoA_dh_N"/>
    <property type="match status" value="1"/>
</dbReference>
<feature type="non-terminal residue" evidence="3">
    <location>
        <position position="153"/>
    </location>
</feature>
<dbReference type="InterPro" id="IPR046373">
    <property type="entry name" value="Acyl-CoA_Oxase/DH_mid-dom_sf"/>
</dbReference>
<dbReference type="GO" id="GO:0016627">
    <property type="term" value="F:oxidoreductase activity, acting on the CH-CH group of donors"/>
    <property type="evidence" value="ECO:0007669"/>
    <property type="project" value="InterPro"/>
</dbReference>
<proteinExistence type="predicted"/>
<dbReference type="InterPro" id="IPR009100">
    <property type="entry name" value="AcylCoA_DH/oxidase_NM_dom_sf"/>
</dbReference>
<evidence type="ECO:0000259" key="2">
    <source>
        <dbReference type="Pfam" id="PF02771"/>
    </source>
</evidence>
<dbReference type="GO" id="GO:0050660">
    <property type="term" value="F:flavin adenine dinucleotide binding"/>
    <property type="evidence" value="ECO:0007669"/>
    <property type="project" value="InterPro"/>
</dbReference>
<gene>
    <name evidence="3" type="ORF">METZ01_LOCUS354301</name>
</gene>
<dbReference type="GO" id="GO:0005886">
    <property type="term" value="C:plasma membrane"/>
    <property type="evidence" value="ECO:0007669"/>
    <property type="project" value="TreeGrafter"/>
</dbReference>
<evidence type="ECO:0000256" key="1">
    <source>
        <dbReference type="ARBA" id="ARBA00023002"/>
    </source>
</evidence>
<feature type="domain" description="Acyl-CoA dehydrogenase/oxidase N-terminal" evidence="2">
    <location>
        <begin position="6"/>
        <end position="121"/>
    </location>
</feature>
<dbReference type="PANTHER" id="PTHR43292">
    <property type="entry name" value="ACYL-COA DEHYDROGENASE"/>
    <property type="match status" value="1"/>
</dbReference>
<dbReference type="Gene3D" id="2.40.110.10">
    <property type="entry name" value="Butyryl-CoA Dehydrogenase, subunit A, domain 2"/>
    <property type="match status" value="1"/>
</dbReference>
<protein>
    <recommendedName>
        <fullName evidence="2">Acyl-CoA dehydrogenase/oxidase N-terminal domain-containing protein</fullName>
    </recommendedName>
</protein>
<keyword evidence="1" id="KW-0560">Oxidoreductase</keyword>
<dbReference type="InterPro" id="IPR052161">
    <property type="entry name" value="Mycobact_Acyl-CoA_DH"/>
</dbReference>
<evidence type="ECO:0000313" key="3">
    <source>
        <dbReference type="EMBL" id="SVD01447.1"/>
    </source>
</evidence>